<feature type="non-terminal residue" evidence="11">
    <location>
        <position position="1"/>
    </location>
</feature>
<protein>
    <recommendedName>
        <fullName evidence="3">phospholipase D</fullName>
        <ecNumber evidence="3">3.1.4.4</ecNumber>
    </recommendedName>
</protein>
<comment type="catalytic activity">
    <reaction evidence="1">
        <text>a 1,2-diacyl-sn-glycero-3-phosphocholine + H2O = a 1,2-diacyl-sn-glycero-3-phosphate + choline + H(+)</text>
        <dbReference type="Rhea" id="RHEA:14445"/>
        <dbReference type="ChEBI" id="CHEBI:15354"/>
        <dbReference type="ChEBI" id="CHEBI:15377"/>
        <dbReference type="ChEBI" id="CHEBI:15378"/>
        <dbReference type="ChEBI" id="CHEBI:57643"/>
        <dbReference type="ChEBI" id="CHEBI:58608"/>
        <dbReference type="EC" id="3.1.4.4"/>
    </reaction>
</comment>
<dbReference type="CDD" id="cd09138">
    <property type="entry name" value="PLDc_vPLD1_2_yPLD_like_1"/>
    <property type="match status" value="1"/>
</dbReference>
<dbReference type="InterPro" id="IPR001683">
    <property type="entry name" value="PX_dom"/>
</dbReference>
<dbReference type="Pfam" id="PF00614">
    <property type="entry name" value="PLDc"/>
    <property type="match status" value="1"/>
</dbReference>
<dbReference type="SMART" id="SM00312">
    <property type="entry name" value="PX"/>
    <property type="match status" value="1"/>
</dbReference>
<comment type="caution">
    <text evidence="11">The sequence shown here is derived from an EMBL/GenBank/DDBJ whole genome shotgun (WGS) entry which is preliminary data.</text>
</comment>
<sequence>MSRQTETGGVSALVEYTADIAELAIHAGHPDRKHNEYLPYPDENFDEHVDGRAQRDKKFLISYVYASPERKFVPGVPVIVTSIAAERTYTAFTEFLNPYLYDIRISHGTFEWSVLKRYRHFHDLHKSLVQFVEAETKRNINELGGPPSKENGYPCFPTRNDRMAFINESFIGDRCKILTEYLNKLLQHPKFRHHPATCEFFNISCISFVYGISVSRKEAYLLKRSHDSYRGQRMFFRLPFFCDALKFQHGRKWFVIKDSFITYIRPETNEIRFPMLVDRGFHVSTGFRHSGTYHGIKIENLQRTLVVKCRTTRVSEEWVHHLSNLQEQAKGFLNATASRFNSYAPIREKQLAHWFINGKSYMESIAKALLTAKEEVFITDWWLSPEIMLIRPSDDETYRLDLLLGRIADAGVRVYIMVYKEIKLVIGLNSAYTKRALTSKSQTGFIKVIRHPDHYPKGGVLFWSHHEKMVVIDQKIAFVGGIDLCYGRWDDEYMRLVDLGEDNDRNLKMSSEIAAEKAASGGQELVETAAKTTTQMAEQAGEKPAKKIPLYTQWSMQSQSSDQMRTAFTAPNKASEDIKPNSQTHPVGTAHHMKATAKRWLEAKLTGADGDIDSDDSDKEDVTSLNRQQFDDGRRPERYARKWRKFAQKMKSNHEDDDSDEEYNEEPQVHPESIPELDTKRRYFIGKDYSNPYEKDFETLDKFSEDYIDRKTVPRMPWHDEAVVVFGQAARDVARHFIQRWNIHKCEKYLDNPSYPFLLPKCYDNEEELEVKNWKEFLASKPFKVDIQCVRSGTEWSLGTKTTETSIQNAYVQMIDAAKHYIYIENQFFVSIAQDAQVLNQIADTLFRRIDRAHKLNEKFRVYIVLPLLPGFDNVKAVQAVLYFIMRSITKGERSLFKRLEKAGVPPENYISFFGMRSHDILMGHLVTEIIYIHSKLMIIDDRMAICGSANINDRSLLGIRDSEFCVVINDRENERGRMNGQSVRVGKFCSSWRKKLFAMMLGIQFENPLNIDISDPVSDEFYYYFRDVAKKNALIYEEVFATVPSDRVRKFEEVSKYTNASKLKDTDPIKAQEKLKNIQGLIVEYPLYFLDDENYLPSIRTPEENNSSLLYKSDINNPILQLHR</sequence>
<dbReference type="CDD" id="cd01254">
    <property type="entry name" value="PH_PLD"/>
    <property type="match status" value="1"/>
</dbReference>
<accession>A0A814WZR7</accession>
<dbReference type="GO" id="GO:0035091">
    <property type="term" value="F:phosphatidylinositol binding"/>
    <property type="evidence" value="ECO:0007669"/>
    <property type="project" value="InterPro"/>
</dbReference>
<keyword evidence="4" id="KW-0677">Repeat</keyword>
<dbReference type="Pfam" id="PF00787">
    <property type="entry name" value="PX"/>
    <property type="match status" value="1"/>
</dbReference>
<evidence type="ECO:0000259" key="9">
    <source>
        <dbReference type="PROSITE" id="PS50035"/>
    </source>
</evidence>
<dbReference type="Gene3D" id="3.30.870.10">
    <property type="entry name" value="Endonuclease Chain A"/>
    <property type="match status" value="3"/>
</dbReference>
<feature type="domain" description="PLD phosphodiesterase" evidence="9">
    <location>
        <begin position="929"/>
        <end position="956"/>
    </location>
</feature>
<dbReference type="PANTHER" id="PTHR18896:SF76">
    <property type="entry name" value="PHOSPHOLIPASE"/>
    <property type="match status" value="1"/>
</dbReference>
<dbReference type="PROSITE" id="PS50035">
    <property type="entry name" value="PLD"/>
    <property type="match status" value="2"/>
</dbReference>
<dbReference type="EMBL" id="CAJNOJ010000155">
    <property type="protein sequence ID" value="CAF1211175.1"/>
    <property type="molecule type" value="Genomic_DNA"/>
</dbReference>
<feature type="domain" description="PX" evidence="10">
    <location>
        <begin position="79"/>
        <end position="208"/>
    </location>
</feature>
<dbReference type="Proteomes" id="UP000663852">
    <property type="component" value="Unassembled WGS sequence"/>
</dbReference>
<reference evidence="11" key="1">
    <citation type="submission" date="2021-02" db="EMBL/GenBank/DDBJ databases">
        <authorList>
            <person name="Nowell W R."/>
        </authorList>
    </citation>
    <scope>NUCLEOTIDE SEQUENCE</scope>
</reference>
<feature type="region of interest" description="Disordered" evidence="8">
    <location>
        <begin position="609"/>
        <end position="636"/>
    </location>
</feature>
<dbReference type="GO" id="GO:0009395">
    <property type="term" value="P:phospholipid catabolic process"/>
    <property type="evidence" value="ECO:0007669"/>
    <property type="project" value="TreeGrafter"/>
</dbReference>
<evidence type="ECO:0000256" key="2">
    <source>
        <dbReference type="ARBA" id="ARBA00008664"/>
    </source>
</evidence>
<feature type="compositionally biased region" description="Acidic residues" evidence="8">
    <location>
        <begin position="610"/>
        <end position="619"/>
    </location>
</feature>
<dbReference type="InterPro" id="IPR025202">
    <property type="entry name" value="PLD-like_dom"/>
</dbReference>
<gene>
    <name evidence="11" type="ORF">EDS130_LOCUS25895</name>
</gene>
<organism evidence="11 12">
    <name type="scientific">Adineta ricciae</name>
    <name type="common">Rotifer</name>
    <dbReference type="NCBI Taxonomy" id="249248"/>
    <lineage>
        <taxon>Eukaryota</taxon>
        <taxon>Metazoa</taxon>
        <taxon>Spiralia</taxon>
        <taxon>Gnathifera</taxon>
        <taxon>Rotifera</taxon>
        <taxon>Eurotatoria</taxon>
        <taxon>Bdelloidea</taxon>
        <taxon>Adinetida</taxon>
        <taxon>Adinetidae</taxon>
        <taxon>Adineta</taxon>
    </lineage>
</organism>
<dbReference type="GO" id="GO:0060627">
    <property type="term" value="P:regulation of vesicle-mediated transport"/>
    <property type="evidence" value="ECO:0007669"/>
    <property type="project" value="TreeGrafter"/>
</dbReference>
<dbReference type="InterPro" id="IPR036871">
    <property type="entry name" value="PX_dom_sf"/>
</dbReference>
<dbReference type="PROSITE" id="PS50195">
    <property type="entry name" value="PX"/>
    <property type="match status" value="1"/>
</dbReference>
<dbReference type="OrthoDB" id="14911at2759"/>
<evidence type="ECO:0000256" key="7">
    <source>
        <dbReference type="ARBA" id="ARBA00023098"/>
    </source>
</evidence>
<proteinExistence type="inferred from homology"/>
<feature type="compositionally biased region" description="Acidic residues" evidence="8">
    <location>
        <begin position="655"/>
        <end position="665"/>
    </location>
</feature>
<evidence type="ECO:0000313" key="12">
    <source>
        <dbReference type="Proteomes" id="UP000663852"/>
    </source>
</evidence>
<dbReference type="EC" id="3.1.4.4" evidence="3"/>
<name>A0A814WZR7_ADIRI</name>
<evidence type="ECO:0000256" key="5">
    <source>
        <dbReference type="ARBA" id="ARBA00022801"/>
    </source>
</evidence>
<feature type="domain" description="PLD phosphodiesterase" evidence="9">
    <location>
        <begin position="461"/>
        <end position="488"/>
    </location>
</feature>
<dbReference type="SMART" id="SM00155">
    <property type="entry name" value="PLDc"/>
    <property type="match status" value="2"/>
</dbReference>
<keyword evidence="5" id="KW-0378">Hydrolase</keyword>
<evidence type="ECO:0000256" key="1">
    <source>
        <dbReference type="ARBA" id="ARBA00000798"/>
    </source>
</evidence>
<dbReference type="SUPFAM" id="SSF64268">
    <property type="entry name" value="PX domain"/>
    <property type="match status" value="1"/>
</dbReference>
<feature type="region of interest" description="Disordered" evidence="8">
    <location>
        <begin position="649"/>
        <end position="677"/>
    </location>
</feature>
<dbReference type="GO" id="GO:0035556">
    <property type="term" value="P:intracellular signal transduction"/>
    <property type="evidence" value="ECO:0007669"/>
    <property type="project" value="InterPro"/>
</dbReference>
<dbReference type="Gene3D" id="3.30.1520.10">
    <property type="entry name" value="Phox-like domain"/>
    <property type="match status" value="1"/>
</dbReference>
<keyword evidence="7" id="KW-0443">Lipid metabolism</keyword>
<dbReference type="GO" id="GO:0004630">
    <property type="term" value="F:phospholipase D activity"/>
    <property type="evidence" value="ECO:0007669"/>
    <property type="project" value="UniProtKB-EC"/>
</dbReference>
<dbReference type="InterPro" id="IPR001736">
    <property type="entry name" value="PLipase_D/transphosphatidylase"/>
</dbReference>
<feature type="region of interest" description="Disordered" evidence="8">
    <location>
        <begin position="571"/>
        <end position="593"/>
    </location>
</feature>
<dbReference type="SUPFAM" id="SSF56024">
    <property type="entry name" value="Phospholipase D/nuclease"/>
    <property type="match status" value="3"/>
</dbReference>
<dbReference type="InterPro" id="IPR016555">
    <property type="entry name" value="PLipase_D_euk"/>
</dbReference>
<evidence type="ECO:0000256" key="6">
    <source>
        <dbReference type="ARBA" id="ARBA00022963"/>
    </source>
</evidence>
<evidence type="ECO:0000313" key="11">
    <source>
        <dbReference type="EMBL" id="CAF1211175.1"/>
    </source>
</evidence>
<dbReference type="AlphaFoldDB" id="A0A814WZR7"/>
<keyword evidence="6" id="KW-0442">Lipid degradation</keyword>
<dbReference type="Pfam" id="PF13091">
    <property type="entry name" value="PLDc_2"/>
    <property type="match status" value="1"/>
</dbReference>
<evidence type="ECO:0000256" key="3">
    <source>
        <dbReference type="ARBA" id="ARBA00012027"/>
    </source>
</evidence>
<dbReference type="PIRSF" id="PIRSF009376">
    <property type="entry name" value="Phospholipase_D_euk"/>
    <property type="match status" value="1"/>
</dbReference>
<evidence type="ECO:0000259" key="10">
    <source>
        <dbReference type="PROSITE" id="PS50195"/>
    </source>
</evidence>
<dbReference type="PANTHER" id="PTHR18896">
    <property type="entry name" value="PHOSPHOLIPASE D"/>
    <property type="match status" value="1"/>
</dbReference>
<comment type="similarity">
    <text evidence="2">Belongs to the phospholipase D family.</text>
</comment>
<dbReference type="CDD" id="cd09141">
    <property type="entry name" value="PLDc_vPLD1_2_yPLD_like_2"/>
    <property type="match status" value="1"/>
</dbReference>
<dbReference type="GO" id="GO:0006654">
    <property type="term" value="P:phosphatidic acid biosynthetic process"/>
    <property type="evidence" value="ECO:0007669"/>
    <property type="project" value="InterPro"/>
</dbReference>
<evidence type="ECO:0000256" key="4">
    <source>
        <dbReference type="ARBA" id="ARBA00022737"/>
    </source>
</evidence>
<evidence type="ECO:0000256" key="8">
    <source>
        <dbReference type="SAM" id="MobiDB-lite"/>
    </source>
</evidence>
<dbReference type="InterPro" id="IPR015679">
    <property type="entry name" value="PLipase_D_fam"/>
</dbReference>